<name>A0A163XN41_9BACL</name>
<reference evidence="2" key="1">
    <citation type="submission" date="2016-01" db="EMBL/GenBank/DDBJ databases">
        <title>Draft genome of Chromobacterium sp. F49.</title>
        <authorList>
            <person name="Hong K.W."/>
        </authorList>
    </citation>
    <scope>NUCLEOTIDE SEQUENCE [LARGE SCALE GENOMIC DNA]</scope>
    <source>
        <strain evidence="2">M63</strain>
    </source>
</reference>
<dbReference type="AlphaFoldDB" id="A0A163XN41"/>
<comment type="caution">
    <text evidence="1">The sequence shown here is derived from an EMBL/GenBank/DDBJ whole genome shotgun (WGS) entry which is preliminary data.</text>
</comment>
<dbReference type="OrthoDB" id="1790977at2"/>
<accession>A0A163XN41</accession>
<evidence type="ECO:0000313" key="1">
    <source>
        <dbReference type="EMBL" id="KZE78163.1"/>
    </source>
</evidence>
<keyword evidence="2" id="KW-1185">Reference proteome</keyword>
<evidence type="ECO:0008006" key="3">
    <source>
        <dbReference type="Google" id="ProtNLM"/>
    </source>
</evidence>
<proteinExistence type="predicted"/>
<dbReference type="Proteomes" id="UP000076563">
    <property type="component" value="Unassembled WGS sequence"/>
</dbReference>
<gene>
    <name evidence="1" type="ORF">AV654_19500</name>
</gene>
<organism evidence="1 2">
    <name type="scientific">Paenibacillus elgii</name>
    <dbReference type="NCBI Taxonomy" id="189691"/>
    <lineage>
        <taxon>Bacteria</taxon>
        <taxon>Bacillati</taxon>
        <taxon>Bacillota</taxon>
        <taxon>Bacilli</taxon>
        <taxon>Bacillales</taxon>
        <taxon>Paenibacillaceae</taxon>
        <taxon>Paenibacillus</taxon>
    </lineage>
</organism>
<sequence length="529" mass="60810">MALNALLPAAKYTAPAFQWSNTVYRNDRIAHAGEESIKLSEVLEFIFHGRMTPMPKKIHQKKLFTTPFQPGWVHIGKNKEDLLKQRETVFVRTYQTLLDYVAKGYQYMTYATFNVQRRKPNERNRRNINSVHAFAIDIDTKQWSVDDILRFCAEKGLVPPSFINETVRGYHVWFVLEQDIVGPHFNDVGQLTKAGSFYNDVNRFLIEVFEEAFPKVSGGTDKSVIGGERYIRIPDRIVYFSGNKYSITDFIQIRKEIYPLGFKTKEEINKKIARKQSNMFLPKKAIDNDPAWLKLLTMQPSVGDRRRTAFTIALLYYALHIELDRATEYLKNWYHQLDSKTDFSWREIEGCIQCAYSGKFGGPQGKWVFMLTGIKPTVYFTRRKSLEERKNSTQSEWTRKFLELLQEAGGEWTVSNRQLCAALQLTSRAMLESMLHDLCEQGVIERTVSGKGRYAVTTYRLIEIEPEPRPTGGRDNVIAFPVRPLQQDRCELTAGTATHLMTHNRICILKSILGMAGGNSPVLDDDPGG</sequence>
<dbReference type="EMBL" id="LQRA01000057">
    <property type="protein sequence ID" value="KZE78163.1"/>
    <property type="molecule type" value="Genomic_DNA"/>
</dbReference>
<evidence type="ECO:0000313" key="2">
    <source>
        <dbReference type="Proteomes" id="UP000076563"/>
    </source>
</evidence>
<protein>
    <recommendedName>
        <fullName evidence="3">Primase C-terminal 1 domain-containing protein</fullName>
    </recommendedName>
</protein>
<dbReference type="RefSeq" id="WP_063183081.1">
    <property type="nucleotide sequence ID" value="NZ_LQRA01000057.1"/>
</dbReference>